<keyword evidence="3" id="KW-1185">Reference proteome</keyword>
<evidence type="ECO:0008006" key="4">
    <source>
        <dbReference type="Google" id="ProtNLM"/>
    </source>
</evidence>
<sequence length="537" mass="58435">MAGKGKVRSQKQPRPSLVTVDIDKLRDILSQCQEQPAAAIEAPSANFRGVRVLMRRARKILAGSLAAPLLPLNASLVSPPRSPSLTPSPKPVHRPAPQLRIFAHQASCTGAENLFSALASAAATSLTEETHTNTPIPCWERRQRKRGGANPNLPPPLADRHPHPAKPIPITSTPDERILLRCEGDSPPSFALPYHDLVAHINSVLVLLDLPRIICASRTKDGIIFLAPECKETVKLLVESWARWGPVGFPGARIVPPAVYSHIQLNSIPHAAAPDLDALAAELMERYPQLGVVVGSPVWVNKPPSEAQISAGLSTASKPRMAGSVFVRLELCEKVDLPVSSSCIFVLPSAGAVSSLGMLRRSAPSKSEVWRMRGKGTWSARKAKALALHQRAIELTAYLNSTSTMAPRLPDSLEMITLVQINSWKSRRPLDLLMCDNDPDIICVQEPHQNEILNACELPGYAHIFPDAHDHHPRPRYVYCISPTPSAMTITTLFSPTSTSPPECLTRRDSPNLGNGHRVVYLVFAKLSSYLVAALRA</sequence>
<proteinExistence type="predicted"/>
<dbReference type="Proteomes" id="UP001215598">
    <property type="component" value="Unassembled WGS sequence"/>
</dbReference>
<protein>
    <recommendedName>
        <fullName evidence="4">Endonuclease/exonuclease/phosphatase domain-containing protein</fullName>
    </recommendedName>
</protein>
<accession>A0AAD7N7H7</accession>
<evidence type="ECO:0000256" key="1">
    <source>
        <dbReference type="SAM" id="MobiDB-lite"/>
    </source>
</evidence>
<feature type="region of interest" description="Disordered" evidence="1">
    <location>
        <begin position="129"/>
        <end position="167"/>
    </location>
</feature>
<name>A0AAD7N7H7_9AGAR</name>
<evidence type="ECO:0000313" key="2">
    <source>
        <dbReference type="EMBL" id="KAJ7749223.1"/>
    </source>
</evidence>
<gene>
    <name evidence="2" type="ORF">B0H16DRAFT_1847430</name>
</gene>
<evidence type="ECO:0000313" key="3">
    <source>
        <dbReference type="Proteomes" id="UP001215598"/>
    </source>
</evidence>
<dbReference type="SUPFAM" id="SSF56219">
    <property type="entry name" value="DNase I-like"/>
    <property type="match status" value="1"/>
</dbReference>
<organism evidence="2 3">
    <name type="scientific">Mycena metata</name>
    <dbReference type="NCBI Taxonomy" id="1033252"/>
    <lineage>
        <taxon>Eukaryota</taxon>
        <taxon>Fungi</taxon>
        <taxon>Dikarya</taxon>
        <taxon>Basidiomycota</taxon>
        <taxon>Agaricomycotina</taxon>
        <taxon>Agaricomycetes</taxon>
        <taxon>Agaricomycetidae</taxon>
        <taxon>Agaricales</taxon>
        <taxon>Marasmiineae</taxon>
        <taxon>Mycenaceae</taxon>
        <taxon>Mycena</taxon>
    </lineage>
</organism>
<reference evidence="2" key="1">
    <citation type="submission" date="2023-03" db="EMBL/GenBank/DDBJ databases">
        <title>Massive genome expansion in bonnet fungi (Mycena s.s.) driven by repeated elements and novel gene families across ecological guilds.</title>
        <authorList>
            <consortium name="Lawrence Berkeley National Laboratory"/>
            <person name="Harder C.B."/>
            <person name="Miyauchi S."/>
            <person name="Viragh M."/>
            <person name="Kuo A."/>
            <person name="Thoen E."/>
            <person name="Andreopoulos B."/>
            <person name="Lu D."/>
            <person name="Skrede I."/>
            <person name="Drula E."/>
            <person name="Henrissat B."/>
            <person name="Morin E."/>
            <person name="Kohler A."/>
            <person name="Barry K."/>
            <person name="LaButti K."/>
            <person name="Morin E."/>
            <person name="Salamov A."/>
            <person name="Lipzen A."/>
            <person name="Mereny Z."/>
            <person name="Hegedus B."/>
            <person name="Baldrian P."/>
            <person name="Stursova M."/>
            <person name="Weitz H."/>
            <person name="Taylor A."/>
            <person name="Grigoriev I.V."/>
            <person name="Nagy L.G."/>
            <person name="Martin F."/>
            <person name="Kauserud H."/>
        </authorList>
    </citation>
    <scope>NUCLEOTIDE SEQUENCE</scope>
    <source>
        <strain evidence="2">CBHHK182m</strain>
    </source>
</reference>
<dbReference type="InterPro" id="IPR036691">
    <property type="entry name" value="Endo/exonu/phosph_ase_sf"/>
</dbReference>
<dbReference type="AlphaFoldDB" id="A0AAD7N7H7"/>
<dbReference type="EMBL" id="JARKIB010000070">
    <property type="protein sequence ID" value="KAJ7749223.1"/>
    <property type="molecule type" value="Genomic_DNA"/>
</dbReference>
<comment type="caution">
    <text evidence="2">The sequence shown here is derived from an EMBL/GenBank/DDBJ whole genome shotgun (WGS) entry which is preliminary data.</text>
</comment>